<proteinExistence type="predicted"/>
<reference evidence="1 2" key="1">
    <citation type="submission" date="2019-06" db="EMBL/GenBank/DDBJ databases">
        <title>Whole genome shotgun sequence of Pseudonocardia hydrocarbonoxydans NBRC 14498.</title>
        <authorList>
            <person name="Hosoyama A."/>
            <person name="Uohara A."/>
            <person name="Ohji S."/>
            <person name="Ichikawa N."/>
        </authorList>
    </citation>
    <scope>NUCLEOTIDE SEQUENCE [LARGE SCALE GENOMIC DNA]</scope>
    <source>
        <strain evidence="1 2">NBRC 14498</strain>
    </source>
</reference>
<name>A0A4Y3WRW2_9PSEU</name>
<gene>
    <name evidence="1" type="ORF">PHY01_38950</name>
</gene>
<accession>A0A4Y3WRW2</accession>
<dbReference type="InterPro" id="IPR023393">
    <property type="entry name" value="START-like_dom_sf"/>
</dbReference>
<dbReference type="AlphaFoldDB" id="A0A4Y3WRW2"/>
<dbReference type="Gene3D" id="3.30.530.20">
    <property type="match status" value="1"/>
</dbReference>
<dbReference type="Pfam" id="PF10604">
    <property type="entry name" value="Polyketide_cyc2"/>
    <property type="match status" value="1"/>
</dbReference>
<keyword evidence="2" id="KW-1185">Reference proteome</keyword>
<organism evidence="1 2">
    <name type="scientific">Pseudonocardia hydrocarbonoxydans</name>
    <dbReference type="NCBI Taxonomy" id="76726"/>
    <lineage>
        <taxon>Bacteria</taxon>
        <taxon>Bacillati</taxon>
        <taxon>Actinomycetota</taxon>
        <taxon>Actinomycetes</taxon>
        <taxon>Pseudonocardiales</taxon>
        <taxon>Pseudonocardiaceae</taxon>
        <taxon>Pseudonocardia</taxon>
    </lineage>
</organism>
<comment type="caution">
    <text evidence="1">The sequence shown here is derived from an EMBL/GenBank/DDBJ whole genome shotgun (WGS) entry which is preliminary data.</text>
</comment>
<dbReference type="EMBL" id="BJNG01000036">
    <property type="protein sequence ID" value="GEC21612.1"/>
    <property type="molecule type" value="Genomic_DNA"/>
</dbReference>
<dbReference type="SUPFAM" id="SSF55961">
    <property type="entry name" value="Bet v1-like"/>
    <property type="match status" value="1"/>
</dbReference>
<evidence type="ECO:0000313" key="1">
    <source>
        <dbReference type="EMBL" id="GEC21612.1"/>
    </source>
</evidence>
<dbReference type="Proteomes" id="UP000320338">
    <property type="component" value="Unassembled WGS sequence"/>
</dbReference>
<dbReference type="RefSeq" id="WP_141280430.1">
    <property type="nucleotide sequence ID" value="NZ_BAAARZ010000020.1"/>
</dbReference>
<sequence length="145" mass="15811">MVHVVRTFTVTADPRRAVDYLADFTHAQDWDPGTQSCVRVDPGPVQVGATWHNTSKILGSTTELEYRLTHLDAERIELVGENKTATATDVITVRPAAEGSEITYDATVVLHGVAKLGSPLMQLEFEKLGNQTVDGIQRELGAPRA</sequence>
<evidence type="ECO:0000313" key="2">
    <source>
        <dbReference type="Proteomes" id="UP000320338"/>
    </source>
</evidence>
<dbReference type="InterPro" id="IPR019587">
    <property type="entry name" value="Polyketide_cyclase/dehydratase"/>
</dbReference>
<dbReference type="OrthoDB" id="3371087at2"/>
<protein>
    <submittedName>
        <fullName evidence="1">Polyketide cyclase</fullName>
    </submittedName>
</protein>